<evidence type="ECO:0000313" key="6">
    <source>
        <dbReference type="EMBL" id="ESP92843.1"/>
    </source>
</evidence>
<gene>
    <name evidence="6" type="ORF">PL2TA16_04041</name>
</gene>
<reference evidence="6 7" key="1">
    <citation type="submission" date="2013-07" db="EMBL/GenBank/DDBJ databases">
        <title>Draft genome sequence of Pseudoalteromonas luteoviolacea 2ta16.</title>
        <authorList>
            <person name="Allen E.E."/>
            <person name="Azam F."/>
            <person name="Podell S."/>
        </authorList>
    </citation>
    <scope>NUCLEOTIDE SEQUENCE [LARGE SCALE GENOMIC DNA]</scope>
    <source>
        <strain evidence="6 7">2ta16</strain>
    </source>
</reference>
<accession>V4HSV2</accession>
<dbReference type="Pfam" id="PF01613">
    <property type="entry name" value="Flavin_Reduct"/>
    <property type="match status" value="1"/>
</dbReference>
<proteinExistence type="inferred from homology"/>
<evidence type="ECO:0000256" key="2">
    <source>
        <dbReference type="ARBA" id="ARBA00022630"/>
    </source>
</evidence>
<evidence type="ECO:0000313" key="7">
    <source>
        <dbReference type="Proteomes" id="UP000017820"/>
    </source>
</evidence>
<dbReference type="AlphaFoldDB" id="V4HSV2"/>
<dbReference type="Gene3D" id="2.30.110.10">
    <property type="entry name" value="Electron Transport, Fmn-binding Protein, Chain A"/>
    <property type="match status" value="1"/>
</dbReference>
<protein>
    <submittedName>
        <fullName evidence="6">Flavin reductase domain protein</fullName>
    </submittedName>
</protein>
<evidence type="ECO:0000256" key="4">
    <source>
        <dbReference type="ARBA" id="ARBA00038054"/>
    </source>
</evidence>
<evidence type="ECO:0000256" key="3">
    <source>
        <dbReference type="ARBA" id="ARBA00022643"/>
    </source>
</evidence>
<keyword evidence="3" id="KW-0288">FMN</keyword>
<dbReference type="InterPro" id="IPR002563">
    <property type="entry name" value="Flavin_Rdtase-like_dom"/>
</dbReference>
<evidence type="ECO:0000256" key="1">
    <source>
        <dbReference type="ARBA" id="ARBA00001917"/>
    </source>
</evidence>
<dbReference type="PATRIC" id="fig|1353533.3.peg.2988"/>
<evidence type="ECO:0000259" key="5">
    <source>
        <dbReference type="SMART" id="SM00903"/>
    </source>
</evidence>
<dbReference type="Proteomes" id="UP000017820">
    <property type="component" value="Unassembled WGS sequence"/>
</dbReference>
<dbReference type="PANTHER" id="PTHR33798">
    <property type="entry name" value="FLAVOPROTEIN OXYGENASE"/>
    <property type="match status" value="1"/>
</dbReference>
<dbReference type="EMBL" id="AUSV01000044">
    <property type="protein sequence ID" value="ESP92843.1"/>
    <property type="molecule type" value="Genomic_DNA"/>
</dbReference>
<dbReference type="InterPro" id="IPR012349">
    <property type="entry name" value="Split_barrel_FMN-bd"/>
</dbReference>
<dbReference type="SMART" id="SM00903">
    <property type="entry name" value="Flavin_Reduct"/>
    <property type="match status" value="1"/>
</dbReference>
<sequence>MLLYFFEAIGMILNFKELSPNRVYHTLTQTVVPRPIAWVLSKNTQGVLNLAPFSYFTAISSDPAILMYAVGQKPTGEYKDSVVNVEATEELIIHIADSALAHEVTQSAASLPNDESELDLLDLALVDFPDSPLPRLEKAKVAFACKLHKVVEMGELPMKLVFVEVTQAYIDDEIVQLDEKARSKVDALKLDPLARLGGAEFASLGEVFKSARPQ</sequence>
<organism evidence="6 7">
    <name type="scientific">Pseudoalteromonas luteoviolacea (strain 2ta16)</name>
    <dbReference type="NCBI Taxonomy" id="1353533"/>
    <lineage>
        <taxon>Bacteria</taxon>
        <taxon>Pseudomonadati</taxon>
        <taxon>Pseudomonadota</taxon>
        <taxon>Gammaproteobacteria</taxon>
        <taxon>Alteromonadales</taxon>
        <taxon>Pseudoalteromonadaceae</taxon>
        <taxon>Pseudoalteromonas</taxon>
    </lineage>
</organism>
<dbReference type="PANTHER" id="PTHR33798:SF5">
    <property type="entry name" value="FLAVIN REDUCTASE LIKE DOMAIN-CONTAINING PROTEIN"/>
    <property type="match status" value="1"/>
</dbReference>
<name>V4HSV2_PSEL2</name>
<keyword evidence="2" id="KW-0285">Flavoprotein</keyword>
<feature type="domain" description="Flavin reductase like" evidence="5">
    <location>
        <begin position="29"/>
        <end position="183"/>
    </location>
</feature>
<dbReference type="SUPFAM" id="SSF50475">
    <property type="entry name" value="FMN-binding split barrel"/>
    <property type="match status" value="1"/>
</dbReference>
<dbReference type="GO" id="GO:0010181">
    <property type="term" value="F:FMN binding"/>
    <property type="evidence" value="ECO:0007669"/>
    <property type="project" value="InterPro"/>
</dbReference>
<comment type="caution">
    <text evidence="6">The sequence shown here is derived from an EMBL/GenBank/DDBJ whole genome shotgun (WGS) entry which is preliminary data.</text>
</comment>
<comment type="similarity">
    <text evidence="4">Belongs to the flavoredoxin family.</text>
</comment>
<dbReference type="GO" id="GO:0016646">
    <property type="term" value="F:oxidoreductase activity, acting on the CH-NH group of donors, NAD or NADP as acceptor"/>
    <property type="evidence" value="ECO:0007669"/>
    <property type="project" value="UniProtKB-ARBA"/>
</dbReference>
<comment type="cofactor">
    <cofactor evidence="1">
        <name>FMN</name>
        <dbReference type="ChEBI" id="CHEBI:58210"/>
    </cofactor>
</comment>